<dbReference type="InterPro" id="IPR002076">
    <property type="entry name" value="ELO_fam"/>
</dbReference>
<dbReference type="GO" id="GO:0034626">
    <property type="term" value="P:fatty acid elongation, polyunsaturated fatty acid"/>
    <property type="evidence" value="ECO:0007669"/>
    <property type="project" value="TreeGrafter"/>
</dbReference>
<dbReference type="Pfam" id="PF01151">
    <property type="entry name" value="ELO"/>
    <property type="match status" value="1"/>
</dbReference>
<reference evidence="11 12" key="1">
    <citation type="submission" date="2015-12" db="EMBL/GenBank/DDBJ databases">
        <title>The genome of Folsomia candida.</title>
        <authorList>
            <person name="Faddeeva A."/>
            <person name="Derks M.F."/>
            <person name="Anvar Y."/>
            <person name="Smit S."/>
            <person name="Van Straalen N."/>
            <person name="Roelofs D."/>
        </authorList>
    </citation>
    <scope>NUCLEOTIDE SEQUENCE [LARGE SCALE GENOMIC DNA]</scope>
    <source>
        <strain evidence="11 12">VU population</strain>
        <tissue evidence="11">Whole body</tissue>
    </source>
</reference>
<feature type="transmembrane region" description="Helical" evidence="10">
    <location>
        <begin position="179"/>
        <end position="200"/>
    </location>
</feature>
<keyword evidence="5 10" id="KW-0276">Fatty acid metabolism</keyword>
<keyword evidence="4 10" id="KW-0812">Transmembrane</keyword>
<evidence type="ECO:0000256" key="1">
    <source>
        <dbReference type="ARBA" id="ARBA00004141"/>
    </source>
</evidence>
<keyword evidence="9 10" id="KW-0275">Fatty acid biosynthesis</keyword>
<sequence>MQALRSVLPERFQKFFQHPSFWPGFAHTEGDYGFNFQFKADNGQVVPFETTQLNVTDSKDGLVFDYTYVTTEDPPQFQYFDFEVYDWKAWGVYGTTNWHLPVVVGIVYVIAIFGIERWMRDRPAYKLKWPLFLWNTALGIFSIIGFIRTVPEFVHILMGESGFYKAICYRNGGNWPLAYWSLLFVLSKYGELGDTIFIVLRKRPLVFIQWYHHLVTLAMSWFTAPYVEAISRWYVVMNYGVHSMMYPYFALSVLGIKIPRKISVAVTTCQLAQMLIGLCVNFTSAFLIRIGTPCYRHPFSIKISAIVYGSFTILFAKLFWDVITNNKARAKKQKPE</sequence>
<feature type="transmembrane region" description="Helical" evidence="10">
    <location>
        <begin position="271"/>
        <end position="291"/>
    </location>
</feature>
<dbReference type="EC" id="2.3.1.199" evidence="10"/>
<keyword evidence="2 10" id="KW-0444">Lipid biosynthesis</keyword>
<accession>A0A226F024</accession>
<comment type="catalytic activity">
    <reaction evidence="10">
        <text>a very-long-chain acyl-CoA + malonyl-CoA + H(+) = a very-long-chain 3-oxoacyl-CoA + CO2 + CoA</text>
        <dbReference type="Rhea" id="RHEA:32727"/>
        <dbReference type="ChEBI" id="CHEBI:15378"/>
        <dbReference type="ChEBI" id="CHEBI:16526"/>
        <dbReference type="ChEBI" id="CHEBI:57287"/>
        <dbReference type="ChEBI" id="CHEBI:57384"/>
        <dbReference type="ChEBI" id="CHEBI:90725"/>
        <dbReference type="ChEBI" id="CHEBI:90736"/>
        <dbReference type="EC" id="2.3.1.199"/>
    </reaction>
</comment>
<dbReference type="GO" id="GO:0034625">
    <property type="term" value="P:fatty acid elongation, monounsaturated fatty acid"/>
    <property type="evidence" value="ECO:0007669"/>
    <property type="project" value="TreeGrafter"/>
</dbReference>
<feature type="transmembrane region" description="Helical" evidence="10">
    <location>
        <begin position="303"/>
        <end position="323"/>
    </location>
</feature>
<proteinExistence type="inferred from homology"/>
<evidence type="ECO:0000256" key="5">
    <source>
        <dbReference type="ARBA" id="ARBA00022832"/>
    </source>
</evidence>
<dbReference type="Proteomes" id="UP000198287">
    <property type="component" value="Unassembled WGS sequence"/>
</dbReference>
<organism evidence="11 12">
    <name type="scientific">Folsomia candida</name>
    <name type="common">Springtail</name>
    <dbReference type="NCBI Taxonomy" id="158441"/>
    <lineage>
        <taxon>Eukaryota</taxon>
        <taxon>Metazoa</taxon>
        <taxon>Ecdysozoa</taxon>
        <taxon>Arthropoda</taxon>
        <taxon>Hexapoda</taxon>
        <taxon>Collembola</taxon>
        <taxon>Entomobryomorpha</taxon>
        <taxon>Isotomoidea</taxon>
        <taxon>Isotomidae</taxon>
        <taxon>Proisotominae</taxon>
        <taxon>Folsomia</taxon>
    </lineage>
</organism>
<gene>
    <name evidence="11" type="ORF">Fcan01_02905</name>
</gene>
<evidence type="ECO:0000256" key="7">
    <source>
        <dbReference type="ARBA" id="ARBA00023098"/>
    </source>
</evidence>
<keyword evidence="3 10" id="KW-0808">Transferase</keyword>
<dbReference type="GO" id="GO:0042761">
    <property type="term" value="P:very long-chain fatty acid biosynthetic process"/>
    <property type="evidence" value="ECO:0007669"/>
    <property type="project" value="TreeGrafter"/>
</dbReference>
<dbReference type="GO" id="GO:0009922">
    <property type="term" value="F:fatty acid elongase activity"/>
    <property type="evidence" value="ECO:0007669"/>
    <property type="project" value="UniProtKB-EC"/>
</dbReference>
<feature type="transmembrane region" description="Helical" evidence="10">
    <location>
        <begin position="239"/>
        <end position="259"/>
    </location>
</feature>
<keyword evidence="7 10" id="KW-0443">Lipid metabolism</keyword>
<evidence type="ECO:0000256" key="4">
    <source>
        <dbReference type="ARBA" id="ARBA00022692"/>
    </source>
</evidence>
<evidence type="ECO:0000313" key="12">
    <source>
        <dbReference type="Proteomes" id="UP000198287"/>
    </source>
</evidence>
<keyword evidence="6 10" id="KW-1133">Transmembrane helix</keyword>
<keyword evidence="12" id="KW-1185">Reference proteome</keyword>
<comment type="caution">
    <text evidence="11">The sequence shown here is derived from an EMBL/GenBank/DDBJ whole genome shotgun (WGS) entry which is preliminary data.</text>
</comment>
<comment type="similarity">
    <text evidence="10">Belongs to the ELO family.</text>
</comment>
<evidence type="ECO:0000256" key="9">
    <source>
        <dbReference type="ARBA" id="ARBA00023160"/>
    </source>
</evidence>
<name>A0A226F024_FOLCA</name>
<evidence type="ECO:0000256" key="3">
    <source>
        <dbReference type="ARBA" id="ARBA00022679"/>
    </source>
</evidence>
<comment type="subcellular location">
    <subcellularLocation>
        <location evidence="1">Membrane</location>
        <topology evidence="1">Multi-pass membrane protein</topology>
    </subcellularLocation>
</comment>
<dbReference type="PANTHER" id="PTHR11157:SF17">
    <property type="entry name" value="ELONGATION OF VERY LONG CHAIN FATTY ACIDS PROTEIN 6"/>
    <property type="match status" value="1"/>
</dbReference>
<dbReference type="PANTHER" id="PTHR11157">
    <property type="entry name" value="FATTY ACID ACYL TRANSFERASE-RELATED"/>
    <property type="match status" value="1"/>
</dbReference>
<dbReference type="GO" id="GO:0005789">
    <property type="term" value="C:endoplasmic reticulum membrane"/>
    <property type="evidence" value="ECO:0007669"/>
    <property type="project" value="TreeGrafter"/>
</dbReference>
<feature type="transmembrane region" description="Helical" evidence="10">
    <location>
        <begin position="98"/>
        <end position="119"/>
    </location>
</feature>
<dbReference type="AlphaFoldDB" id="A0A226F024"/>
<feature type="transmembrane region" description="Helical" evidence="10">
    <location>
        <begin position="131"/>
        <end position="150"/>
    </location>
</feature>
<keyword evidence="8 10" id="KW-0472">Membrane</keyword>
<evidence type="ECO:0000313" key="11">
    <source>
        <dbReference type="EMBL" id="OXA63152.1"/>
    </source>
</evidence>
<evidence type="ECO:0000256" key="6">
    <source>
        <dbReference type="ARBA" id="ARBA00022989"/>
    </source>
</evidence>
<evidence type="ECO:0000256" key="10">
    <source>
        <dbReference type="RuleBase" id="RU361115"/>
    </source>
</evidence>
<dbReference type="EMBL" id="LNIX01000001">
    <property type="protein sequence ID" value="OXA63152.1"/>
    <property type="molecule type" value="Genomic_DNA"/>
</dbReference>
<evidence type="ECO:0000256" key="2">
    <source>
        <dbReference type="ARBA" id="ARBA00022516"/>
    </source>
</evidence>
<feature type="transmembrane region" description="Helical" evidence="10">
    <location>
        <begin position="207"/>
        <end position="227"/>
    </location>
</feature>
<protein>
    <recommendedName>
        <fullName evidence="10">Elongation of very long chain fatty acids protein</fullName>
        <ecNumber evidence="10">2.3.1.199</ecNumber>
    </recommendedName>
    <alternativeName>
        <fullName evidence="10">Very-long-chain 3-oxoacyl-CoA synthase</fullName>
    </alternativeName>
</protein>
<evidence type="ECO:0000256" key="8">
    <source>
        <dbReference type="ARBA" id="ARBA00023136"/>
    </source>
</evidence>
<dbReference type="GO" id="GO:0030148">
    <property type="term" value="P:sphingolipid biosynthetic process"/>
    <property type="evidence" value="ECO:0007669"/>
    <property type="project" value="TreeGrafter"/>
</dbReference>
<dbReference type="OMA" id="MAYNISN"/>
<dbReference type="GO" id="GO:0019367">
    <property type="term" value="P:fatty acid elongation, saturated fatty acid"/>
    <property type="evidence" value="ECO:0007669"/>
    <property type="project" value="TreeGrafter"/>
</dbReference>